<feature type="compositionally biased region" description="Basic residues" evidence="8">
    <location>
        <begin position="522"/>
        <end position="535"/>
    </location>
</feature>
<comment type="function">
    <text evidence="6">Required for the formation of N(7)-methylguanine at position 46 (m7G46) in tRNA. In the complex, it is required to stabilize and induce conformational changes of the catalytic subunit.</text>
</comment>
<gene>
    <name evidence="9" type="ORF">B0F90DRAFT_1933388</name>
</gene>
<feature type="region of interest" description="Disordered" evidence="8">
    <location>
        <begin position="259"/>
        <end position="341"/>
    </location>
</feature>
<feature type="region of interest" description="Disordered" evidence="8">
    <location>
        <begin position="504"/>
        <end position="558"/>
    </location>
</feature>
<dbReference type="PROSITE" id="PS50082">
    <property type="entry name" value="WD_REPEATS_2"/>
    <property type="match status" value="1"/>
</dbReference>
<dbReference type="SMART" id="SM00320">
    <property type="entry name" value="WD40"/>
    <property type="match status" value="3"/>
</dbReference>
<comment type="subcellular location">
    <subcellularLocation>
        <location evidence="1 6">Nucleus</location>
    </subcellularLocation>
</comment>
<comment type="pathway">
    <text evidence="6">tRNA modification; N(7)-methylguanine-tRNA biosynthesis.</text>
</comment>
<evidence type="ECO:0000256" key="1">
    <source>
        <dbReference type="ARBA" id="ARBA00004123"/>
    </source>
</evidence>
<feature type="compositionally biased region" description="Acidic residues" evidence="8">
    <location>
        <begin position="305"/>
        <end position="329"/>
    </location>
</feature>
<dbReference type="AlphaFoldDB" id="A0AAD4M9V5"/>
<dbReference type="Pfam" id="PF00400">
    <property type="entry name" value="WD40"/>
    <property type="match status" value="1"/>
</dbReference>
<dbReference type="EMBL" id="WTXG01000004">
    <property type="protein sequence ID" value="KAI0306130.1"/>
    <property type="molecule type" value="Genomic_DNA"/>
</dbReference>
<evidence type="ECO:0000256" key="2">
    <source>
        <dbReference type="ARBA" id="ARBA00022574"/>
    </source>
</evidence>
<evidence type="ECO:0000256" key="7">
    <source>
        <dbReference type="PROSITE-ProRule" id="PRU00221"/>
    </source>
</evidence>
<comment type="similarity">
    <text evidence="6">Belongs to the WD repeat TRM82 family.</text>
</comment>
<feature type="compositionally biased region" description="Basic and acidic residues" evidence="8">
    <location>
        <begin position="260"/>
        <end position="270"/>
    </location>
</feature>
<dbReference type="InterPro" id="IPR001680">
    <property type="entry name" value="WD40_rpt"/>
</dbReference>
<evidence type="ECO:0000256" key="6">
    <source>
        <dbReference type="HAMAP-Rule" id="MF_03056"/>
    </source>
</evidence>
<feature type="compositionally biased region" description="Basic residues" evidence="8">
    <location>
        <begin position="271"/>
        <end position="283"/>
    </location>
</feature>
<feature type="compositionally biased region" description="Basic and acidic residues" evidence="8">
    <location>
        <begin position="543"/>
        <end position="558"/>
    </location>
</feature>
<dbReference type="InterPro" id="IPR015943">
    <property type="entry name" value="WD40/YVTN_repeat-like_dom_sf"/>
</dbReference>
<reference evidence="9" key="1">
    <citation type="journal article" date="2022" name="New Phytol.">
        <title>Evolutionary transition to the ectomycorrhizal habit in the genomes of a hyperdiverse lineage of mushroom-forming fungi.</title>
        <authorList>
            <person name="Looney B."/>
            <person name="Miyauchi S."/>
            <person name="Morin E."/>
            <person name="Drula E."/>
            <person name="Courty P.E."/>
            <person name="Kohler A."/>
            <person name="Kuo A."/>
            <person name="LaButti K."/>
            <person name="Pangilinan J."/>
            <person name="Lipzen A."/>
            <person name="Riley R."/>
            <person name="Andreopoulos W."/>
            <person name="He G."/>
            <person name="Johnson J."/>
            <person name="Nolan M."/>
            <person name="Tritt A."/>
            <person name="Barry K.W."/>
            <person name="Grigoriev I.V."/>
            <person name="Nagy L.G."/>
            <person name="Hibbett D."/>
            <person name="Henrissat B."/>
            <person name="Matheny P.B."/>
            <person name="Labbe J."/>
            <person name="Martin F.M."/>
        </authorList>
    </citation>
    <scope>NUCLEOTIDE SEQUENCE</scope>
    <source>
        <strain evidence="9">BPL690</strain>
    </source>
</reference>
<name>A0AAD4M9V5_9AGAM</name>
<keyword evidence="3 6" id="KW-0819">tRNA processing</keyword>
<dbReference type="GO" id="GO:0106004">
    <property type="term" value="P:tRNA (guanine-N7)-methylation"/>
    <property type="evidence" value="ECO:0007669"/>
    <property type="project" value="UniProtKB-UniRule"/>
</dbReference>
<dbReference type="GO" id="GO:0005634">
    <property type="term" value="C:nucleus"/>
    <property type="evidence" value="ECO:0007669"/>
    <property type="project" value="UniProtKB-SubCell"/>
</dbReference>
<keyword evidence="5 6" id="KW-0539">Nucleus</keyword>
<accession>A0AAD4M9V5</accession>
<evidence type="ECO:0000313" key="10">
    <source>
        <dbReference type="Proteomes" id="UP001203297"/>
    </source>
</evidence>
<evidence type="ECO:0000256" key="4">
    <source>
        <dbReference type="ARBA" id="ARBA00022737"/>
    </source>
</evidence>
<evidence type="ECO:0000256" key="8">
    <source>
        <dbReference type="SAM" id="MobiDB-lite"/>
    </source>
</evidence>
<comment type="caution">
    <text evidence="9">The sequence shown here is derived from an EMBL/GenBank/DDBJ whole genome shotgun (WGS) entry which is preliminary data.</text>
</comment>
<keyword evidence="4 6" id="KW-0677">Repeat</keyword>
<keyword evidence="2 6" id="KW-0853">WD repeat</keyword>
<organism evidence="9 10">
    <name type="scientific">Multifurca ochricompacta</name>
    <dbReference type="NCBI Taxonomy" id="376703"/>
    <lineage>
        <taxon>Eukaryota</taxon>
        <taxon>Fungi</taxon>
        <taxon>Dikarya</taxon>
        <taxon>Basidiomycota</taxon>
        <taxon>Agaricomycotina</taxon>
        <taxon>Agaricomycetes</taxon>
        <taxon>Russulales</taxon>
        <taxon>Russulaceae</taxon>
        <taxon>Multifurca</taxon>
    </lineage>
</organism>
<evidence type="ECO:0000256" key="3">
    <source>
        <dbReference type="ARBA" id="ARBA00022694"/>
    </source>
</evidence>
<dbReference type="GO" id="GO:0005829">
    <property type="term" value="C:cytosol"/>
    <property type="evidence" value="ECO:0007669"/>
    <property type="project" value="TreeGrafter"/>
</dbReference>
<proteinExistence type="inferred from homology"/>
<protein>
    <submittedName>
        <fullName evidence="9">WD40-repeat-containing domain protein</fullName>
    </submittedName>
</protein>
<keyword evidence="10" id="KW-1185">Reference proteome</keyword>
<dbReference type="PANTHER" id="PTHR16288:SF0">
    <property type="entry name" value="TRNA (GUANINE-N(7)-)-METHYLTRANSFERASE NON-CATALYTIC SUBUNIT WDR4"/>
    <property type="match status" value="1"/>
</dbReference>
<dbReference type="HAMAP" id="MF_03056">
    <property type="entry name" value="TRM82"/>
    <property type="match status" value="1"/>
</dbReference>
<sequence>MVSCPPTHLFHGEHKTIAISGPHIQILDSNSGELLHSTVSFESSKLEAVLKSGPVRCVAVNYNFTHLATAGDDKQLKVWAIDGLQLLSERELPKKPTQIEFTRSGQTIIVADKFGDVFSYPLTPLKTATPPPAPSREADTLTSHESPSGGTLILGHTSLLTAFLLTSDETHIITADRDEHIRVSWFPQGYVIESFCLGHKKFVSALHIPRDPIAHDILVSGGGDPVLKVWDWRAGRRLYDVAIEQSVYPFFAVRRAQRKRGYDSDGEPKPPSRRWLARQRRREAKAATVTVTTPAEKETGATPEADPEVETEENVEAEGDDGDEDENGDENGASGNDDDVVEVNAMRVTTSGEPSELPTPVLVVQKIETLNIGGKLVLVFSAIGATALFWFALPPDAAAISEELLVIHAHDFGRPVITFAPVTGSLDCVWVSVDAHWADEGLSPDVPSHMRLVQLTLGSATEVSPPPPLLSTLNNASVILANEREISTLQLYEPLTSLPKNIDATHNPMIRDAPDSNTTNAKGKRSAKAAGKLRTRMALQERGVPEEPPIRRLKEQEK</sequence>
<dbReference type="PANTHER" id="PTHR16288">
    <property type="entry name" value="WD40 REPEAT PROTEIN 4"/>
    <property type="match status" value="1"/>
</dbReference>
<evidence type="ECO:0000313" key="9">
    <source>
        <dbReference type="EMBL" id="KAI0306130.1"/>
    </source>
</evidence>
<dbReference type="SUPFAM" id="SSF50978">
    <property type="entry name" value="WD40 repeat-like"/>
    <property type="match status" value="1"/>
</dbReference>
<dbReference type="Gene3D" id="2.130.10.10">
    <property type="entry name" value="YVTN repeat-like/Quinoprotein amine dehydrogenase"/>
    <property type="match status" value="2"/>
</dbReference>
<dbReference type="InterPro" id="IPR028884">
    <property type="entry name" value="Trm82"/>
</dbReference>
<dbReference type="Proteomes" id="UP001203297">
    <property type="component" value="Unassembled WGS sequence"/>
</dbReference>
<feature type="repeat" description="WD" evidence="7">
    <location>
        <begin position="196"/>
        <end position="240"/>
    </location>
</feature>
<feature type="region of interest" description="Disordered" evidence="8">
    <location>
        <begin position="125"/>
        <end position="146"/>
    </location>
</feature>
<dbReference type="InterPro" id="IPR036322">
    <property type="entry name" value="WD40_repeat_dom_sf"/>
</dbReference>
<evidence type="ECO:0000256" key="5">
    <source>
        <dbReference type="ARBA" id="ARBA00023242"/>
    </source>
</evidence>
<dbReference type="GO" id="GO:0043527">
    <property type="term" value="C:tRNA methyltransferase complex"/>
    <property type="evidence" value="ECO:0007669"/>
    <property type="project" value="TreeGrafter"/>
</dbReference>